<evidence type="ECO:0000313" key="7">
    <source>
        <dbReference type="Proteomes" id="UP000095280"/>
    </source>
</evidence>
<reference evidence="8" key="1">
    <citation type="submission" date="2016-11" db="UniProtKB">
        <authorList>
            <consortium name="WormBaseParasite"/>
        </authorList>
    </citation>
    <scope>IDENTIFICATION</scope>
</reference>
<feature type="domain" description="RING-type" evidence="6">
    <location>
        <begin position="314"/>
        <end position="357"/>
    </location>
</feature>
<dbReference type="PROSITE" id="PS50089">
    <property type="entry name" value="ZF_RING_2"/>
    <property type="match status" value="2"/>
</dbReference>
<evidence type="ECO:0000313" key="8">
    <source>
        <dbReference type="WBParaSite" id="maker-uti_cns_0002588-snap-gene-0.15-mRNA-1"/>
    </source>
</evidence>
<sequence length="770" mass="86314">MMEAQKRPDDEDLLCPVCKYIFTDPCFVCPNHHTLCRECYKRISDMSLFGPAKCPECREMLSKPKQDAIRAKLVQDFKSKPPPGATCQVFEGKSRCSNSVFVKCGHCDLDFCDLHFCDHRLKFQTECENLLKSVEKYAKECDQVSAKLQPWKAQIKSLIEFIDIEKERLKELLRATEQRLEQAAAGSSRRAEADDLRASLRSGQLQQAKAIADQLKVAATAPELDSQDFGWPPTDEQRKEIEACKANLDILIGTATGICGAFWALAAATMVFEDKLDMKSSDRRMMQWRRNVMSNGNELSGGDMSSREDEDLKCPVCKNIFTDPCFVCPNHHTLCRECHKRHLETHLFGHARCPVCRQMLCTPTEHAAMARLVKEFHSKPPPDATCQVREGETQCPNSVSKNCGHCDQYFCEFHYCKHRLEFQTECENLLESVEKDAKECDKVSATLQPWKAQIASFIEFIDVKKKSLEELLRTTEQRLEQAAAGSSRRAEADGLRTALQSDQLKEAKAIGDRLKSAFSKAPKLDSQKLGLPPTEEQKNEIEACKAKLSTIIETTPKCPECREKLITPKQDAAMAKLIKVFCSKALLGATCEGEGEGETQCSYSVLVNCGHCDKNLCDVHFSDHRLKFQTECLNLLSTVEKDAKECEQVSAKLQPWKAQIKNLIEFIGKKKEHLEKLLRATEQRLEQAAAGSSRGAETEGLKKSLQSFQLKEAKAISDRLKAATAEAPKLESKAFGSPPTSEQKKEIEACKSKLDTVIDTATKTCGGIPE</sequence>
<accession>A0A1I8GNE4</accession>
<dbReference type="InterPro" id="IPR013083">
    <property type="entry name" value="Znf_RING/FYVE/PHD"/>
</dbReference>
<dbReference type="SUPFAM" id="SSF57850">
    <property type="entry name" value="RING/U-box"/>
    <property type="match status" value="2"/>
</dbReference>
<evidence type="ECO:0000256" key="5">
    <source>
        <dbReference type="SAM" id="MobiDB-lite"/>
    </source>
</evidence>
<dbReference type="InterPro" id="IPR050143">
    <property type="entry name" value="TRIM/RBCC"/>
</dbReference>
<keyword evidence="4" id="KW-0175">Coiled coil</keyword>
<feature type="domain" description="RING-type" evidence="6">
    <location>
        <begin position="15"/>
        <end position="58"/>
    </location>
</feature>
<organism evidence="7 8">
    <name type="scientific">Macrostomum lignano</name>
    <dbReference type="NCBI Taxonomy" id="282301"/>
    <lineage>
        <taxon>Eukaryota</taxon>
        <taxon>Metazoa</taxon>
        <taxon>Spiralia</taxon>
        <taxon>Lophotrochozoa</taxon>
        <taxon>Platyhelminthes</taxon>
        <taxon>Rhabditophora</taxon>
        <taxon>Macrostomorpha</taxon>
        <taxon>Macrostomida</taxon>
        <taxon>Macrostomidae</taxon>
        <taxon>Macrostomum</taxon>
    </lineage>
</organism>
<keyword evidence="2" id="KW-0862">Zinc</keyword>
<name>A0A1I8GNE4_9PLAT</name>
<evidence type="ECO:0000256" key="1">
    <source>
        <dbReference type="ARBA" id="ARBA00022771"/>
    </source>
</evidence>
<keyword evidence="1 3" id="KW-0479">Metal-binding</keyword>
<evidence type="ECO:0000259" key="6">
    <source>
        <dbReference type="PROSITE" id="PS50089"/>
    </source>
</evidence>
<dbReference type="Proteomes" id="UP000095280">
    <property type="component" value="Unplaced"/>
</dbReference>
<feature type="coiled-coil region" evidence="4">
    <location>
        <begin position="127"/>
        <end position="186"/>
    </location>
</feature>
<dbReference type="InterPro" id="IPR001841">
    <property type="entry name" value="Znf_RING"/>
</dbReference>
<evidence type="ECO:0000256" key="3">
    <source>
        <dbReference type="PROSITE-ProRule" id="PRU00175"/>
    </source>
</evidence>
<dbReference type="WBParaSite" id="maker-uti_cns_0002588-snap-gene-0.15-mRNA-1">
    <property type="protein sequence ID" value="maker-uti_cns_0002588-snap-gene-0.15-mRNA-1"/>
    <property type="gene ID" value="maker-uti_cns_0002588-snap-gene-0.15"/>
</dbReference>
<keyword evidence="7" id="KW-1185">Reference proteome</keyword>
<feature type="coiled-coil region" evidence="4">
    <location>
        <begin position="458"/>
        <end position="485"/>
    </location>
</feature>
<dbReference type="PANTHER" id="PTHR24103">
    <property type="entry name" value="E3 UBIQUITIN-PROTEIN LIGASE TRIM"/>
    <property type="match status" value="1"/>
</dbReference>
<dbReference type="AlphaFoldDB" id="A0A1I8GNE4"/>
<evidence type="ECO:0000256" key="4">
    <source>
        <dbReference type="SAM" id="Coils"/>
    </source>
</evidence>
<dbReference type="Gene3D" id="3.30.40.10">
    <property type="entry name" value="Zinc/RING finger domain, C3HC4 (zinc finger)"/>
    <property type="match status" value="2"/>
</dbReference>
<keyword evidence="1 3" id="KW-0863">Zinc-finger</keyword>
<proteinExistence type="predicted"/>
<feature type="region of interest" description="Disordered" evidence="5">
    <location>
        <begin position="721"/>
        <end position="747"/>
    </location>
</feature>
<evidence type="ECO:0000256" key="2">
    <source>
        <dbReference type="ARBA" id="ARBA00022833"/>
    </source>
</evidence>
<protein>
    <submittedName>
        <fullName evidence="8">RING-type domain-containing protein</fullName>
    </submittedName>
</protein>
<dbReference type="GO" id="GO:0008270">
    <property type="term" value="F:zinc ion binding"/>
    <property type="evidence" value="ECO:0007669"/>
    <property type="project" value="UniProtKB-KW"/>
</dbReference>